<dbReference type="GO" id="GO:0016020">
    <property type="term" value="C:membrane"/>
    <property type="evidence" value="ECO:0007669"/>
    <property type="project" value="InterPro"/>
</dbReference>
<evidence type="ECO:0000313" key="5">
    <source>
        <dbReference type="EMBL" id="SON56962.1"/>
    </source>
</evidence>
<evidence type="ECO:0000256" key="1">
    <source>
        <dbReference type="ARBA" id="ARBA00022729"/>
    </source>
</evidence>
<dbReference type="SMART" id="SM00079">
    <property type="entry name" value="PBPe"/>
    <property type="match status" value="1"/>
</dbReference>
<dbReference type="AlphaFoldDB" id="A0A2C9D9H5"/>
<name>A0A2C9D9H5_9HYPH</name>
<dbReference type="GO" id="GO:0015276">
    <property type="term" value="F:ligand-gated monoatomic ion channel activity"/>
    <property type="evidence" value="ECO:0007669"/>
    <property type="project" value="InterPro"/>
</dbReference>
<dbReference type="RefSeq" id="WP_157775707.1">
    <property type="nucleotide sequence ID" value="NZ_LT960614.1"/>
</dbReference>
<dbReference type="PANTHER" id="PTHR35936:SF19">
    <property type="entry name" value="AMINO-ACID-BINDING PROTEIN YXEM-RELATED"/>
    <property type="match status" value="1"/>
</dbReference>
<feature type="domain" description="Ionotropic glutamate receptor C-terminal" evidence="4">
    <location>
        <begin position="46"/>
        <end position="273"/>
    </location>
</feature>
<dbReference type="PANTHER" id="PTHR35936">
    <property type="entry name" value="MEMBRANE-BOUND LYTIC MUREIN TRANSGLYCOSYLASE F"/>
    <property type="match status" value="1"/>
</dbReference>
<dbReference type="KEGG" id="hdi:HDIA_3421"/>
<reference evidence="6" key="1">
    <citation type="submission" date="2017-09" db="EMBL/GenBank/DDBJ databases">
        <title>Genome sequence of Nannocystis excedens DSM 71.</title>
        <authorList>
            <person name="Blom J."/>
        </authorList>
    </citation>
    <scope>NUCLEOTIDE SEQUENCE [LARGE SCALE GENOMIC DNA]</scope>
    <source>
        <strain evidence="6">type strain: E19</strain>
    </source>
</reference>
<feature type="chain" id="PRO_5013039213" evidence="2">
    <location>
        <begin position="36"/>
        <end position="283"/>
    </location>
</feature>
<feature type="signal peptide" evidence="2">
    <location>
        <begin position="1"/>
        <end position="35"/>
    </location>
</feature>
<keyword evidence="6" id="KW-1185">Reference proteome</keyword>
<dbReference type="Proteomes" id="UP000223606">
    <property type="component" value="Chromosome 1"/>
</dbReference>
<dbReference type="SMART" id="SM00062">
    <property type="entry name" value="PBPb"/>
    <property type="match status" value="1"/>
</dbReference>
<proteinExistence type="predicted"/>
<organism evidence="5 6">
    <name type="scientific">Hartmannibacter diazotrophicus</name>
    <dbReference type="NCBI Taxonomy" id="1482074"/>
    <lineage>
        <taxon>Bacteria</taxon>
        <taxon>Pseudomonadati</taxon>
        <taxon>Pseudomonadota</taxon>
        <taxon>Alphaproteobacteria</taxon>
        <taxon>Hyphomicrobiales</taxon>
        <taxon>Pleomorphomonadaceae</taxon>
        <taxon>Hartmannibacter</taxon>
    </lineage>
</organism>
<evidence type="ECO:0000259" key="4">
    <source>
        <dbReference type="SMART" id="SM00079"/>
    </source>
</evidence>
<evidence type="ECO:0000313" key="6">
    <source>
        <dbReference type="Proteomes" id="UP000223606"/>
    </source>
</evidence>
<keyword evidence="1 2" id="KW-0732">Signal</keyword>
<dbReference type="Pfam" id="PF00497">
    <property type="entry name" value="SBP_bac_3"/>
    <property type="match status" value="1"/>
</dbReference>
<evidence type="ECO:0000259" key="3">
    <source>
        <dbReference type="SMART" id="SM00062"/>
    </source>
</evidence>
<dbReference type="EMBL" id="LT960614">
    <property type="protein sequence ID" value="SON56962.1"/>
    <property type="molecule type" value="Genomic_DNA"/>
</dbReference>
<dbReference type="InterPro" id="IPR001638">
    <property type="entry name" value="Solute-binding_3/MltF_N"/>
</dbReference>
<dbReference type="OrthoDB" id="9814231at2"/>
<sequence length="283" mass="30330">MNFSSHIGRLTRSAVLAGFAATLLASAGFVGSASANDLDAVKAAGTLNVATEDDFHPFEFVEDGKPTGYDTELLALVTADAPFKVNQQIMPWAGILPGVTTGKYDMAVTAVLVTDERKTTLDFAGPVAESTTYYMTKVGNDAIKSASDLNGKTVGIQAGSAMLTQFKAFDEKLKADGGTGVKEIVEYQSYPEAYQDLAIGRTDAVINTQINLQAVANEKSDVFAVGEAVSDPVYIAWATAKGNEKLVEFMNGKLMEARKDGKMYELQKKWFGTTFESMPEAIK</sequence>
<dbReference type="Gene3D" id="3.40.190.10">
    <property type="entry name" value="Periplasmic binding protein-like II"/>
    <property type="match status" value="2"/>
</dbReference>
<dbReference type="InterPro" id="IPR001320">
    <property type="entry name" value="Iontro_rcpt_C"/>
</dbReference>
<accession>A0A2C9D9H5</accession>
<evidence type="ECO:0000256" key="2">
    <source>
        <dbReference type="SAM" id="SignalP"/>
    </source>
</evidence>
<protein>
    <submittedName>
        <fullName evidence="5">Sulfate starvation-induced protein 7</fullName>
    </submittedName>
</protein>
<gene>
    <name evidence="5" type="primary">fliY_2</name>
    <name evidence="5" type="ORF">HDIA_3421</name>
</gene>
<dbReference type="SUPFAM" id="SSF53850">
    <property type="entry name" value="Periplasmic binding protein-like II"/>
    <property type="match status" value="1"/>
</dbReference>
<feature type="domain" description="Solute-binding protein family 3/N-terminal" evidence="3">
    <location>
        <begin position="46"/>
        <end position="274"/>
    </location>
</feature>